<dbReference type="InterPro" id="IPR016169">
    <property type="entry name" value="FAD-bd_PCMH_sub2"/>
</dbReference>
<keyword evidence="5" id="KW-0560">Oxidoreductase</keyword>
<dbReference type="Pfam" id="PF08031">
    <property type="entry name" value="BBE"/>
    <property type="match status" value="1"/>
</dbReference>
<reference evidence="7 8" key="1">
    <citation type="submission" date="2016-01" db="EMBL/GenBank/DDBJ databases">
        <authorList>
            <person name="Oliw E.H."/>
        </authorList>
    </citation>
    <scope>NUCLEOTIDE SEQUENCE [LARGE SCALE GENOMIC DNA]</scope>
    <source>
        <strain evidence="7 8">MJR7757A</strain>
    </source>
</reference>
<gene>
    <name evidence="7" type="ORF">HMPREF3222_00087</name>
</gene>
<evidence type="ECO:0000313" key="8">
    <source>
        <dbReference type="Proteomes" id="UP000070646"/>
    </source>
</evidence>
<evidence type="ECO:0000256" key="1">
    <source>
        <dbReference type="ARBA" id="ARBA00001974"/>
    </source>
</evidence>
<comment type="caution">
    <text evidence="7">The sequence shown here is derived from an EMBL/GenBank/DDBJ whole genome shotgun (WGS) entry which is preliminary data.</text>
</comment>
<dbReference type="AlphaFoldDB" id="A0A133NEX1"/>
<comment type="cofactor">
    <cofactor evidence="1">
        <name>FAD</name>
        <dbReference type="ChEBI" id="CHEBI:57692"/>
    </cofactor>
</comment>
<dbReference type="PANTHER" id="PTHR42973:SF39">
    <property type="entry name" value="FAD-BINDING PCMH-TYPE DOMAIN-CONTAINING PROTEIN"/>
    <property type="match status" value="1"/>
</dbReference>
<dbReference type="Gene3D" id="3.30.465.10">
    <property type="match status" value="1"/>
</dbReference>
<accession>A0A133NEX1</accession>
<evidence type="ECO:0000256" key="2">
    <source>
        <dbReference type="ARBA" id="ARBA00005466"/>
    </source>
</evidence>
<keyword evidence="3" id="KW-0285">Flavoprotein</keyword>
<dbReference type="InterPro" id="IPR006094">
    <property type="entry name" value="Oxid_FAD_bind_N"/>
</dbReference>
<dbReference type="SUPFAM" id="SSF56176">
    <property type="entry name" value="FAD-binding/transporter-associated domain-like"/>
    <property type="match status" value="1"/>
</dbReference>
<evidence type="ECO:0000256" key="3">
    <source>
        <dbReference type="ARBA" id="ARBA00022630"/>
    </source>
</evidence>
<evidence type="ECO:0000256" key="4">
    <source>
        <dbReference type="ARBA" id="ARBA00022827"/>
    </source>
</evidence>
<dbReference type="Proteomes" id="UP000070646">
    <property type="component" value="Unassembled WGS sequence"/>
</dbReference>
<dbReference type="InterPro" id="IPR016166">
    <property type="entry name" value="FAD-bd_PCMH"/>
</dbReference>
<comment type="similarity">
    <text evidence="2">Belongs to the oxygen-dependent FAD-linked oxidoreductase family.</text>
</comment>
<feature type="domain" description="FAD-binding PCMH-type" evidence="6">
    <location>
        <begin position="47"/>
        <end position="218"/>
    </location>
</feature>
<dbReference type="Pfam" id="PF01565">
    <property type="entry name" value="FAD_binding_4"/>
    <property type="match status" value="1"/>
</dbReference>
<evidence type="ECO:0000313" key="7">
    <source>
        <dbReference type="EMBL" id="KXA14841.1"/>
    </source>
</evidence>
<proteinExistence type="inferred from homology"/>
<dbReference type="EMBL" id="LRPU01000004">
    <property type="protein sequence ID" value="KXA14841.1"/>
    <property type="molecule type" value="Genomic_DNA"/>
</dbReference>
<dbReference type="PROSITE" id="PS51387">
    <property type="entry name" value="FAD_PCMH"/>
    <property type="match status" value="1"/>
</dbReference>
<dbReference type="GO" id="GO:0071949">
    <property type="term" value="F:FAD binding"/>
    <property type="evidence" value="ECO:0007669"/>
    <property type="project" value="InterPro"/>
</dbReference>
<keyword evidence="4" id="KW-0274">FAD</keyword>
<evidence type="ECO:0000259" key="6">
    <source>
        <dbReference type="PROSITE" id="PS51387"/>
    </source>
</evidence>
<organism evidence="7 8">
    <name type="scientific">Clostridium perfringens</name>
    <dbReference type="NCBI Taxonomy" id="1502"/>
    <lineage>
        <taxon>Bacteria</taxon>
        <taxon>Bacillati</taxon>
        <taxon>Bacillota</taxon>
        <taxon>Clostridia</taxon>
        <taxon>Eubacteriales</taxon>
        <taxon>Clostridiaceae</taxon>
        <taxon>Clostridium</taxon>
    </lineage>
</organism>
<dbReference type="InterPro" id="IPR036318">
    <property type="entry name" value="FAD-bd_PCMH-like_sf"/>
</dbReference>
<protein>
    <submittedName>
        <fullName evidence="7">FAD binding domain protein</fullName>
    </submittedName>
</protein>
<name>A0A133NEX1_CLOPF</name>
<dbReference type="PANTHER" id="PTHR42973">
    <property type="entry name" value="BINDING OXIDOREDUCTASE, PUTATIVE (AFU_ORTHOLOGUE AFUA_1G17690)-RELATED"/>
    <property type="match status" value="1"/>
</dbReference>
<dbReference type="InterPro" id="IPR012951">
    <property type="entry name" value="BBE"/>
</dbReference>
<sequence length="463" mass="53182">MISSLNRVFIIEGESMEKVDFSKLTGDLVTRENIEYEKSIESWNRAIKKYPLGIVFCNNIYDVKNALEWAKENNIPFRIRVGRHNYEGYSIGNDVLVIDLSKMNNIIIDEENMKVTIEGGVKNEEIYEALGVLGYPFPGGGCPTVGVVGFALGGGWGYSSRLLGLGCDNLLEVKFINSKGKIVIANEYDNSDLFWASKGGGGGNFGVVISMTFKIPQKIEMATLIDIDYPNSEKEELVYVIRTLQKKFKNLDRRMNLKTAIYNSKDKGIGVKITGLFYGHKEEANEILLPFKLPTRVNFNLSYMRVLEANRKIEYSHPPYEKYKSTGRFVFRDYDNCEIEKLIDIVSNRAEGAYYTAISFYGLGGAVKDVHKNSSAFYYRDARFIIGIQSVWEDDIFAEENIKWIKNNFKYIESITTGSFINFPFRDLKDYEEEYYGENKDKLREIRKKYDEDKFFAFEQGIK</sequence>
<dbReference type="GO" id="GO:0016491">
    <property type="term" value="F:oxidoreductase activity"/>
    <property type="evidence" value="ECO:0007669"/>
    <property type="project" value="UniProtKB-KW"/>
</dbReference>
<dbReference type="InterPro" id="IPR050416">
    <property type="entry name" value="FAD-linked_Oxidoreductase"/>
</dbReference>
<dbReference type="Gene3D" id="3.40.462.20">
    <property type="match status" value="1"/>
</dbReference>
<evidence type="ECO:0000256" key="5">
    <source>
        <dbReference type="ARBA" id="ARBA00023002"/>
    </source>
</evidence>
<dbReference type="PATRIC" id="fig|1502.174.peg.89"/>